<dbReference type="GO" id="GO:0006302">
    <property type="term" value="P:double-strand break repair"/>
    <property type="evidence" value="ECO:0007669"/>
    <property type="project" value="EnsemblFungi"/>
</dbReference>
<proteinExistence type="predicted"/>
<dbReference type="RefSeq" id="XP_003647418.1">
    <property type="nucleotide sequence ID" value="XM_003647370.1"/>
</dbReference>
<dbReference type="Proteomes" id="UP000006790">
    <property type="component" value="Chromosome 6"/>
</dbReference>
<sequence length="202" mass="23746">MIKVGPLITTPKAIMTKDFTLIINKSPYTLPTDFQKYSRSGKLRVLYRRFIRLRPFISRRAMIRGSYTNYIRHKFHENYELKRDIVLKSSGGKRMHDLSDIEMGCRTLTFVQKAVSHVDGEGEDGIHGALAHDNLICKRILKNLLTIEFHRERLEFRNAVAYRYLRLTFEYLDPTYRNLKYASLRHADTSIIHLNELLGTRL</sequence>
<dbReference type="InParanoid" id="G8JVC2"/>
<dbReference type="OMA" id="FMRLKPF"/>
<keyword evidence="2" id="KW-1185">Reference proteome</keyword>
<evidence type="ECO:0008006" key="3">
    <source>
        <dbReference type="Google" id="ProtNLM"/>
    </source>
</evidence>
<dbReference type="HOGENOM" id="CLU_106818_0_0_1"/>
<accession>G8JVC2</accession>
<dbReference type="OrthoDB" id="3991133at2759"/>
<dbReference type="KEGG" id="erc:Ecym_6219"/>
<evidence type="ECO:0000313" key="2">
    <source>
        <dbReference type="Proteomes" id="UP000006790"/>
    </source>
</evidence>
<dbReference type="GO" id="GO:0006312">
    <property type="term" value="P:mitotic recombination"/>
    <property type="evidence" value="ECO:0007669"/>
    <property type="project" value="EnsemblFungi"/>
</dbReference>
<organism evidence="1 2">
    <name type="scientific">Eremothecium cymbalariae (strain CBS 270.75 / DBVPG 7215 / KCTC 17166 / NRRL Y-17582)</name>
    <name type="common">Yeast</name>
    <dbReference type="NCBI Taxonomy" id="931890"/>
    <lineage>
        <taxon>Eukaryota</taxon>
        <taxon>Fungi</taxon>
        <taxon>Dikarya</taxon>
        <taxon>Ascomycota</taxon>
        <taxon>Saccharomycotina</taxon>
        <taxon>Saccharomycetes</taxon>
        <taxon>Saccharomycetales</taxon>
        <taxon>Saccharomycetaceae</taxon>
        <taxon>Eremothecium</taxon>
    </lineage>
</organism>
<evidence type="ECO:0000313" key="1">
    <source>
        <dbReference type="EMBL" id="AET40601.1"/>
    </source>
</evidence>
<dbReference type="GeneID" id="11471040"/>
<reference evidence="2" key="1">
    <citation type="journal article" date="2012" name="G3 (Bethesda)">
        <title>Pichia sorbitophila, an interspecies yeast hybrid reveals early steps of genome resolution following polyploidization.</title>
        <authorList>
            <person name="Leh Louis V."/>
            <person name="Despons L."/>
            <person name="Friedrich A."/>
            <person name="Martin T."/>
            <person name="Durrens P."/>
            <person name="Casaregola S."/>
            <person name="Neuveglise C."/>
            <person name="Fairhead C."/>
            <person name="Marck C."/>
            <person name="Cruz J.A."/>
            <person name="Straub M.L."/>
            <person name="Kugler V."/>
            <person name="Sacerdot C."/>
            <person name="Uzunov Z."/>
            <person name="Thierry A."/>
            <person name="Weiss S."/>
            <person name="Bleykasten C."/>
            <person name="De Montigny J."/>
            <person name="Jacques N."/>
            <person name="Jung P."/>
            <person name="Lemaire M."/>
            <person name="Mallet S."/>
            <person name="Morel G."/>
            <person name="Richard G.F."/>
            <person name="Sarkar A."/>
            <person name="Savel G."/>
            <person name="Schacherer J."/>
            <person name="Seret M.L."/>
            <person name="Talla E."/>
            <person name="Samson G."/>
            <person name="Jubin C."/>
            <person name="Poulain J."/>
            <person name="Vacherie B."/>
            <person name="Barbe V."/>
            <person name="Pelletier E."/>
            <person name="Sherman D.J."/>
            <person name="Westhof E."/>
            <person name="Weissenbach J."/>
            <person name="Baret P.V."/>
            <person name="Wincker P."/>
            <person name="Gaillardin C."/>
            <person name="Dujon B."/>
            <person name="Souciet J.L."/>
        </authorList>
    </citation>
    <scope>NUCLEOTIDE SEQUENCE [LARGE SCALE GENOMIC DNA]</scope>
    <source>
        <strain evidence="2">CBS 270.75 / DBVPG 7215 / KCTC 17166 / NRRL Y-17582</strain>
    </source>
</reference>
<dbReference type="GO" id="GO:0030437">
    <property type="term" value="P:ascospore formation"/>
    <property type="evidence" value="ECO:0007669"/>
    <property type="project" value="EnsemblFungi"/>
</dbReference>
<dbReference type="AlphaFoldDB" id="G8JVC2"/>
<dbReference type="eggNOG" id="ENOG502S35W">
    <property type="taxonomic scope" value="Eukaryota"/>
</dbReference>
<dbReference type="FunCoup" id="G8JVC2">
    <property type="interactions" value="25"/>
</dbReference>
<dbReference type="EMBL" id="CP002502">
    <property type="protein sequence ID" value="AET40601.1"/>
    <property type="molecule type" value="Genomic_DNA"/>
</dbReference>
<protein>
    <recommendedName>
        <fullName evidence="3">Increased recombination centers protein 19</fullName>
    </recommendedName>
</protein>
<gene>
    <name evidence="1" type="ordered locus">Ecym_6219</name>
</gene>
<name>G8JVC2_ERECY</name>